<dbReference type="GO" id="GO:0005634">
    <property type="term" value="C:nucleus"/>
    <property type="evidence" value="ECO:0007669"/>
    <property type="project" value="UniProtKB-SubCell"/>
</dbReference>
<feature type="compositionally biased region" description="Polar residues" evidence="5">
    <location>
        <begin position="559"/>
        <end position="578"/>
    </location>
</feature>
<feature type="compositionally biased region" description="Polar residues" evidence="5">
    <location>
        <begin position="461"/>
        <end position="474"/>
    </location>
</feature>
<comment type="subcellular location">
    <subcellularLocation>
        <location evidence="1">Nucleus</location>
    </subcellularLocation>
</comment>
<evidence type="ECO:0000256" key="2">
    <source>
        <dbReference type="ARBA" id="ARBA00023015"/>
    </source>
</evidence>
<feature type="region of interest" description="Disordered" evidence="5">
    <location>
        <begin position="555"/>
        <end position="726"/>
    </location>
</feature>
<evidence type="ECO:0000313" key="6">
    <source>
        <dbReference type="EMBL" id="KAK7685755.1"/>
    </source>
</evidence>
<sequence>MASGSQPIPQDHAPSTNPSSPANMQWDGDKMFNIYILDYCLKRGYDKTAHMLREEAKLPEEEKPPIDAKQGLLFEWWSVFWVLFTAKSSGTGPEDAILYTQHQVQTQAQRQQQQQQQRPFGIMQPAQEQKPRIQGAMPGMPPGVQRPMMNGVGPQPGPPQGPAPNMNGPTQQQLAAGQRPGMPQQRPPNGVPYPSPAVPNSPHHPPNPQGTPQQPIGSGQPLTSMNPRMHPPNGPAANAGAQQTPQPAFQPLNSTSSQPGSPAQPGNMTARSPSMASRQPIGPTPDINMINHEISQIDKNQLPMLKQQLGLGDKDVLSLNPTEKRKLVDLARQRRPMVPQPGGPTGPHNPAAGPSRGQMMMPQRMGVPMNPNMQPPPPQQQMNAGIKRSPPAGDELNRTDSSPPKRLRTSPSGNEHPAPQGQPQQGPGPQSSQPHPPQPQQHQQPQQPQPPMMSMHPPTMANMSGHPSQMNPQMNRPPMGGSAPPMSSFPGPPGNVPNMGNHGGMMPMGMPNMAHMSPMNTHPSGPPGPGPQGQQYGLQQYRNQMHTLHKNNIAGQHMVGNSPQNPDPQFQDRPQSRSGAGMPGGMPLQFAGPQGAPNNRPMPGQQPGKMLPPPSPSVMNKKPDGGPGESPAGITASSPRNIPMPGSQASTPGMPGPGNPQSLGQAGQPQPNMSQNNALSGPSPTSILGGTPTLQSSSSMPPTQSQPPMEDFSDLFNGNLNMDFAATDGSLFSDLNSFDWVYPSNDGSLSGM</sequence>
<evidence type="ECO:0000256" key="1">
    <source>
        <dbReference type="ARBA" id="ARBA00004123"/>
    </source>
</evidence>
<evidence type="ECO:0008006" key="8">
    <source>
        <dbReference type="Google" id="ProtNLM"/>
    </source>
</evidence>
<dbReference type="PANTHER" id="PTHR45093:SF2">
    <property type="entry name" value="LISH DOMAIN-CONTAINING PROTEIN"/>
    <property type="match status" value="1"/>
</dbReference>
<keyword evidence="4" id="KW-0539">Nucleus</keyword>
<name>A0AAW0FX24_9APHY</name>
<feature type="compositionally biased region" description="Pro residues" evidence="5">
    <location>
        <begin position="185"/>
        <end position="209"/>
    </location>
</feature>
<feature type="region of interest" description="Disordered" evidence="5">
    <location>
        <begin position="324"/>
        <end position="537"/>
    </location>
</feature>
<keyword evidence="2" id="KW-0805">Transcription regulation</keyword>
<feature type="compositionally biased region" description="Low complexity" evidence="5">
    <location>
        <begin position="440"/>
        <end position="458"/>
    </location>
</feature>
<feature type="region of interest" description="Disordered" evidence="5">
    <location>
        <begin position="1"/>
        <end position="24"/>
    </location>
</feature>
<dbReference type="InterPro" id="IPR006594">
    <property type="entry name" value="LisH"/>
</dbReference>
<accession>A0AAW0FX24</accession>
<feature type="compositionally biased region" description="Polar residues" evidence="5">
    <location>
        <begin position="251"/>
        <end position="277"/>
    </location>
</feature>
<keyword evidence="7" id="KW-1185">Reference proteome</keyword>
<feature type="compositionally biased region" description="Polar residues" evidence="5">
    <location>
        <begin position="1"/>
        <end position="23"/>
    </location>
</feature>
<evidence type="ECO:0000256" key="5">
    <source>
        <dbReference type="SAM" id="MobiDB-lite"/>
    </source>
</evidence>
<evidence type="ECO:0000256" key="4">
    <source>
        <dbReference type="ARBA" id="ARBA00023242"/>
    </source>
</evidence>
<feature type="compositionally biased region" description="Polar residues" evidence="5">
    <location>
        <begin position="659"/>
        <end position="688"/>
    </location>
</feature>
<organism evidence="6 7">
    <name type="scientific">Cerrena zonata</name>
    <dbReference type="NCBI Taxonomy" id="2478898"/>
    <lineage>
        <taxon>Eukaryota</taxon>
        <taxon>Fungi</taxon>
        <taxon>Dikarya</taxon>
        <taxon>Basidiomycota</taxon>
        <taxon>Agaricomycotina</taxon>
        <taxon>Agaricomycetes</taxon>
        <taxon>Polyporales</taxon>
        <taxon>Cerrenaceae</taxon>
        <taxon>Cerrena</taxon>
    </lineage>
</organism>
<feature type="compositionally biased region" description="Polar residues" evidence="5">
    <location>
        <begin position="210"/>
        <end position="226"/>
    </location>
</feature>
<feature type="compositionally biased region" description="Low complexity" evidence="5">
    <location>
        <begin position="235"/>
        <end position="247"/>
    </location>
</feature>
<keyword evidence="3" id="KW-0804">Transcription</keyword>
<gene>
    <name evidence="6" type="ORF">QCA50_011101</name>
</gene>
<comment type="caution">
    <text evidence="6">The sequence shown here is derived from an EMBL/GenBank/DDBJ whole genome shotgun (WGS) entry which is preliminary data.</text>
</comment>
<dbReference type="SMART" id="SM00667">
    <property type="entry name" value="LisH"/>
    <property type="match status" value="1"/>
</dbReference>
<dbReference type="EMBL" id="JASBNA010000019">
    <property type="protein sequence ID" value="KAK7685755.1"/>
    <property type="molecule type" value="Genomic_DNA"/>
</dbReference>
<feature type="compositionally biased region" description="Low complexity" evidence="5">
    <location>
        <begin position="496"/>
        <end position="513"/>
    </location>
</feature>
<protein>
    <recommendedName>
        <fullName evidence="8">LisH domain-containing protein</fullName>
    </recommendedName>
</protein>
<evidence type="ECO:0000256" key="3">
    <source>
        <dbReference type="ARBA" id="ARBA00023163"/>
    </source>
</evidence>
<dbReference type="PANTHER" id="PTHR45093">
    <property type="entry name" value="TRANSCRIPTION ACTIVATOR MSS11"/>
    <property type="match status" value="1"/>
</dbReference>
<feature type="compositionally biased region" description="Low complexity" evidence="5">
    <location>
        <begin position="691"/>
        <end position="709"/>
    </location>
</feature>
<feature type="compositionally biased region" description="Low complexity" evidence="5">
    <location>
        <begin position="419"/>
        <end position="433"/>
    </location>
</feature>
<feature type="region of interest" description="Disordered" evidence="5">
    <location>
        <begin position="125"/>
        <end position="286"/>
    </location>
</feature>
<dbReference type="Proteomes" id="UP001385951">
    <property type="component" value="Unassembled WGS sequence"/>
</dbReference>
<feature type="compositionally biased region" description="Low complexity" evidence="5">
    <location>
        <begin position="477"/>
        <end position="489"/>
    </location>
</feature>
<evidence type="ECO:0000313" key="7">
    <source>
        <dbReference type="Proteomes" id="UP001385951"/>
    </source>
</evidence>
<dbReference type="PROSITE" id="PS50896">
    <property type="entry name" value="LISH"/>
    <property type="match status" value="1"/>
</dbReference>
<dbReference type="AlphaFoldDB" id="A0AAW0FX24"/>
<proteinExistence type="predicted"/>
<dbReference type="Pfam" id="PF08513">
    <property type="entry name" value="LisH"/>
    <property type="match status" value="1"/>
</dbReference>
<reference evidence="6 7" key="1">
    <citation type="submission" date="2022-09" db="EMBL/GenBank/DDBJ databases">
        <authorList>
            <person name="Palmer J.M."/>
        </authorList>
    </citation>
    <scope>NUCLEOTIDE SEQUENCE [LARGE SCALE GENOMIC DNA]</scope>
    <source>
        <strain evidence="6 7">DSM 7382</strain>
    </source>
</reference>